<gene>
    <name evidence="3" type="ORF">UFOVP835_49</name>
</gene>
<dbReference type="InterPro" id="IPR035413">
    <property type="entry name" value="Terminase_L_C"/>
</dbReference>
<dbReference type="PANTHER" id="PTHR39184">
    <property type="match status" value="1"/>
</dbReference>
<dbReference type="InterPro" id="IPR035412">
    <property type="entry name" value="Terminase_L_N"/>
</dbReference>
<dbReference type="Pfam" id="PF17288">
    <property type="entry name" value="Terminase_3C"/>
    <property type="match status" value="1"/>
</dbReference>
<dbReference type="Gene3D" id="3.40.50.300">
    <property type="entry name" value="P-loop containing nucleotide triphosphate hydrolases"/>
    <property type="match status" value="1"/>
</dbReference>
<evidence type="ECO:0000313" key="3">
    <source>
        <dbReference type="EMBL" id="CAB4166668.1"/>
    </source>
</evidence>
<feature type="domain" description="Phage terminase large subunit C-terminal" evidence="2">
    <location>
        <begin position="244"/>
        <end position="385"/>
    </location>
</feature>
<sequence>MTTLKIETPKWATPLLQPARYKGAHGGRGSGKSHAFAEMMIEEHILDQNSRSVCVREIQKSLNQSVKRLLELKIESMNAGAYFEIQESVIKSKKGDGLIIFQGMQNHTADSIKSLEGYDRAWVEEAQSLSQRSLDLLRPTIRKPGSELWFTWNPSESTDPVDVLLRGDKVPPGSVIVEVNFDDNPWFPNVLRAEMEYDRDRDPDKYAHVWRGQYVKNSSTRVFKNWRVEEFDAPPDAIHRLGADWGYAVDPTVLVRCHIIGRKLYIDYEAYMVGCEIVNTPDLFMTVPESEKWPITADSSRPETIAHMRKNGFPKIMPAVKGSKSVEEGIEWLKSYDIIVNTRCTHTIDELTMYSYKTDPLTGKILPILEDKKNHVIDSLRYACEGARRAQTVKPQTVIPLPSISKW</sequence>
<proteinExistence type="predicted"/>
<evidence type="ECO:0000259" key="2">
    <source>
        <dbReference type="Pfam" id="PF17288"/>
    </source>
</evidence>
<dbReference type="PANTHER" id="PTHR39184:SF1">
    <property type="entry name" value="PBSX PHAGE TERMINASE LARGE SUBUNIT"/>
    <property type="match status" value="1"/>
</dbReference>
<reference evidence="3" key="1">
    <citation type="submission" date="2020-04" db="EMBL/GenBank/DDBJ databases">
        <authorList>
            <person name="Chiriac C."/>
            <person name="Salcher M."/>
            <person name="Ghai R."/>
            <person name="Kavagutti S V."/>
        </authorList>
    </citation>
    <scope>NUCLEOTIDE SEQUENCE</scope>
</reference>
<dbReference type="InterPro" id="IPR027417">
    <property type="entry name" value="P-loop_NTPase"/>
</dbReference>
<dbReference type="InterPro" id="IPR006437">
    <property type="entry name" value="Phage_terminase_lsu"/>
</dbReference>
<name>A0A6J5PBP4_9CAUD</name>
<dbReference type="Gene3D" id="3.30.420.280">
    <property type="match status" value="1"/>
</dbReference>
<dbReference type="InterPro" id="IPR052380">
    <property type="entry name" value="Viral_DNA_packaging_terminase"/>
</dbReference>
<protein>
    <submittedName>
        <fullName evidence="3">XtmB Phage terminase large subunit</fullName>
    </submittedName>
</protein>
<dbReference type="EMBL" id="LR796787">
    <property type="protein sequence ID" value="CAB4166668.1"/>
    <property type="molecule type" value="Genomic_DNA"/>
</dbReference>
<evidence type="ECO:0000259" key="1">
    <source>
        <dbReference type="Pfam" id="PF04466"/>
    </source>
</evidence>
<organism evidence="3">
    <name type="scientific">uncultured Caudovirales phage</name>
    <dbReference type="NCBI Taxonomy" id="2100421"/>
    <lineage>
        <taxon>Viruses</taxon>
        <taxon>Duplodnaviria</taxon>
        <taxon>Heunggongvirae</taxon>
        <taxon>Uroviricota</taxon>
        <taxon>Caudoviricetes</taxon>
        <taxon>Peduoviridae</taxon>
        <taxon>Maltschvirus</taxon>
        <taxon>Maltschvirus maltsch</taxon>
    </lineage>
</organism>
<accession>A0A6J5PBP4</accession>
<dbReference type="NCBIfam" id="TIGR01547">
    <property type="entry name" value="phage_term_2"/>
    <property type="match status" value="1"/>
</dbReference>
<dbReference type="Pfam" id="PF04466">
    <property type="entry name" value="Terminase_3"/>
    <property type="match status" value="1"/>
</dbReference>
<feature type="domain" description="Phage terminase large subunit N-terminal" evidence="1">
    <location>
        <begin position="21"/>
        <end position="212"/>
    </location>
</feature>